<dbReference type="RefSeq" id="WP_001078596.1">
    <property type="nucleotide sequence ID" value="NZ_KY486774.1"/>
</dbReference>
<dbReference type="Pfam" id="PF06629">
    <property type="entry name" value="MipA"/>
    <property type="match status" value="1"/>
</dbReference>
<evidence type="ECO:0000256" key="2">
    <source>
        <dbReference type="ARBA" id="ARBA00005722"/>
    </source>
</evidence>
<accession>A0A220ISZ2</accession>
<dbReference type="AlphaFoldDB" id="A0A220ISZ2"/>
<keyword evidence="6" id="KW-0614">Plasmid</keyword>
<dbReference type="PANTHER" id="PTHR38776">
    <property type="entry name" value="MLTA-INTERACTING PROTEIN-RELATED"/>
    <property type="match status" value="1"/>
</dbReference>
<organism evidence="6">
    <name type="scientific">Vibrio cholerae non-O1/non-O139</name>
    <dbReference type="NCBI Taxonomy" id="156539"/>
    <lineage>
        <taxon>Bacteria</taxon>
        <taxon>Pseudomonadati</taxon>
        <taxon>Pseudomonadota</taxon>
        <taxon>Gammaproteobacteria</taxon>
        <taxon>Vibrionales</taxon>
        <taxon>Vibrionaceae</taxon>
        <taxon>Vibrio</taxon>
    </lineage>
</organism>
<dbReference type="EMBL" id="KY486774">
    <property type="protein sequence ID" value="ASI37975.1"/>
    <property type="molecule type" value="Genomic_DNA"/>
</dbReference>
<evidence type="ECO:0000256" key="1">
    <source>
        <dbReference type="ARBA" id="ARBA00004442"/>
    </source>
</evidence>
<name>A0A220ISZ2_VIBCL</name>
<dbReference type="InterPro" id="IPR010583">
    <property type="entry name" value="MipA"/>
</dbReference>
<comment type="similarity">
    <text evidence="2">Belongs to the MipA/OmpV family.</text>
</comment>
<dbReference type="PANTHER" id="PTHR38776:SF1">
    <property type="entry name" value="MLTA-INTERACTING PROTEIN-RELATED"/>
    <property type="match status" value="1"/>
</dbReference>
<dbReference type="GO" id="GO:0009279">
    <property type="term" value="C:cell outer membrane"/>
    <property type="evidence" value="ECO:0007669"/>
    <property type="project" value="UniProtKB-SubCell"/>
</dbReference>
<reference evidence="6" key="1">
    <citation type="submission" date="2017-01" db="EMBL/GenBank/DDBJ databases">
        <title>Complete sequence and distribution of two new cryptic plasmids isolated in clinical Vibrio cholerae non-O1/non-O139 from Haiti.</title>
        <authorList>
            <person name="Ceccarelli D."/>
            <person name="Garriss G."/>
            <person name="Choi S.Y."/>
            <person name="Hasan N.A."/>
            <person name="Stepanauskas R."/>
            <person name="Pop M."/>
            <person name="Huq A."/>
            <person name="Colwell R.R."/>
        </authorList>
    </citation>
    <scope>NUCLEOTIDE SEQUENCE</scope>
    <source>
        <strain evidence="6">HC-1A2</strain>
        <plasmid evidence="6">pSDH-2</plasmid>
    </source>
</reference>
<keyword evidence="3" id="KW-0732">Signal</keyword>
<comment type="subcellular location">
    <subcellularLocation>
        <location evidence="1">Cell outer membrane</location>
    </subcellularLocation>
</comment>
<evidence type="ECO:0000256" key="4">
    <source>
        <dbReference type="ARBA" id="ARBA00023136"/>
    </source>
</evidence>
<sequence length="256" mass="27874">MNRFFKAVLVTAIISTPTITQAKISQWSLGIAASYSPAVYKDTDSNKTVIPLVGYEGEHLFLRGFTSGYRLAPVGSTQNVIFRLVYDPRTLKPEDSNNKLINKYVDEREASVLGGISYQVITLAGIFEAGGGTDVGDTHNGLYAEVSWHLPIRQKGWGFTPSIGYSYNSEKLNNHLYGVSQSESNRAAANGDTLEPFDASWDGQYFIGLSGYVHITPNIRANGGVRYTNLEGDIEGSPLIESGVNTSVNVGIAYVF</sequence>
<protein>
    <submittedName>
        <fullName evidence="6">MipA</fullName>
    </submittedName>
</protein>
<proteinExistence type="inferred from homology"/>
<gene>
    <name evidence="6" type="primary">mipA</name>
</gene>
<evidence type="ECO:0000256" key="5">
    <source>
        <dbReference type="ARBA" id="ARBA00023237"/>
    </source>
</evidence>
<evidence type="ECO:0000256" key="3">
    <source>
        <dbReference type="ARBA" id="ARBA00022729"/>
    </source>
</evidence>
<geneLocation type="plasmid" evidence="6">
    <name>pSDH-2</name>
</geneLocation>
<evidence type="ECO:0000313" key="6">
    <source>
        <dbReference type="EMBL" id="ASI37975.1"/>
    </source>
</evidence>
<keyword evidence="5" id="KW-0998">Cell outer membrane</keyword>
<keyword evidence="4" id="KW-0472">Membrane</keyword>